<protein>
    <submittedName>
        <fullName evidence="8">Transporter, MscS family</fullName>
    </submittedName>
</protein>
<dbReference type="InterPro" id="IPR011014">
    <property type="entry name" value="MscS_channel_TM-2"/>
</dbReference>
<feature type="transmembrane region" description="Helical" evidence="6">
    <location>
        <begin position="142"/>
        <end position="161"/>
    </location>
</feature>
<dbReference type="SUPFAM" id="SSF50182">
    <property type="entry name" value="Sm-like ribonucleoproteins"/>
    <property type="match status" value="1"/>
</dbReference>
<feature type="transmembrane region" description="Helical" evidence="6">
    <location>
        <begin position="20"/>
        <end position="44"/>
    </location>
</feature>
<accession>B4VT68</accession>
<evidence type="ECO:0000256" key="6">
    <source>
        <dbReference type="SAM" id="Phobius"/>
    </source>
</evidence>
<feature type="transmembrane region" description="Helical" evidence="6">
    <location>
        <begin position="167"/>
        <end position="186"/>
    </location>
</feature>
<feature type="domain" description="Mechanosensitive ion channel MscS" evidence="7">
    <location>
        <begin position="184"/>
        <end position="253"/>
    </location>
</feature>
<comment type="similarity">
    <text evidence="2">Belongs to the MscS (TC 1.A.23) family.</text>
</comment>
<feature type="transmembrane region" description="Helical" evidence="6">
    <location>
        <begin position="56"/>
        <end position="77"/>
    </location>
</feature>
<evidence type="ECO:0000256" key="4">
    <source>
        <dbReference type="ARBA" id="ARBA00022989"/>
    </source>
</evidence>
<dbReference type="STRING" id="118168.MC7420_826"/>
<keyword evidence="9" id="KW-1185">Reference proteome</keyword>
<evidence type="ECO:0000256" key="5">
    <source>
        <dbReference type="ARBA" id="ARBA00023136"/>
    </source>
</evidence>
<reference evidence="8 9" key="1">
    <citation type="submission" date="2008-07" db="EMBL/GenBank/DDBJ databases">
        <authorList>
            <person name="Tandeau de Marsac N."/>
            <person name="Ferriera S."/>
            <person name="Johnson J."/>
            <person name="Kravitz S."/>
            <person name="Beeson K."/>
            <person name="Sutton G."/>
            <person name="Rogers Y.-H."/>
            <person name="Friedman R."/>
            <person name="Frazier M."/>
            <person name="Venter J.C."/>
        </authorList>
    </citation>
    <scope>NUCLEOTIDE SEQUENCE [LARGE SCALE GENOMIC DNA]</scope>
    <source>
        <strain evidence="8 9">PCC 7420</strain>
    </source>
</reference>
<gene>
    <name evidence="8" type="ORF">MC7420_826</name>
</gene>
<keyword evidence="3 6" id="KW-0812">Transmembrane</keyword>
<comment type="subcellular location">
    <subcellularLocation>
        <location evidence="1">Membrane</location>
        <topology evidence="1">Multi-pass membrane protein</topology>
    </subcellularLocation>
</comment>
<dbReference type="InterPro" id="IPR010920">
    <property type="entry name" value="LSM_dom_sf"/>
</dbReference>
<dbReference type="Pfam" id="PF00924">
    <property type="entry name" value="MS_channel_2nd"/>
    <property type="match status" value="1"/>
</dbReference>
<evidence type="ECO:0000313" key="8">
    <source>
        <dbReference type="EMBL" id="EDX74952.1"/>
    </source>
</evidence>
<evidence type="ECO:0000256" key="1">
    <source>
        <dbReference type="ARBA" id="ARBA00004141"/>
    </source>
</evidence>
<evidence type="ECO:0000313" key="9">
    <source>
        <dbReference type="Proteomes" id="UP000003835"/>
    </source>
</evidence>
<dbReference type="InterPro" id="IPR023408">
    <property type="entry name" value="MscS_beta-dom_sf"/>
</dbReference>
<dbReference type="Gene3D" id="1.10.287.1260">
    <property type="match status" value="1"/>
</dbReference>
<evidence type="ECO:0000256" key="2">
    <source>
        <dbReference type="ARBA" id="ARBA00008017"/>
    </source>
</evidence>
<dbReference type="InterPro" id="IPR045275">
    <property type="entry name" value="MscS_archaea/bacteria_type"/>
</dbReference>
<feature type="transmembrane region" description="Helical" evidence="6">
    <location>
        <begin position="97"/>
        <end position="121"/>
    </location>
</feature>
<dbReference type="GO" id="GO:0016020">
    <property type="term" value="C:membrane"/>
    <property type="evidence" value="ECO:0007669"/>
    <property type="project" value="UniProtKB-SubCell"/>
</dbReference>
<dbReference type="GO" id="GO:0008381">
    <property type="term" value="F:mechanosensitive monoatomic ion channel activity"/>
    <property type="evidence" value="ECO:0007669"/>
    <property type="project" value="InterPro"/>
</dbReference>
<dbReference type="Proteomes" id="UP000003835">
    <property type="component" value="Unassembled WGS sequence"/>
</dbReference>
<keyword evidence="5 6" id="KW-0472">Membrane</keyword>
<name>B4VT68_9CYAN</name>
<sequence length="317" mass="35871">MNINTLILFTALTVIPWQTIRFILGKLAIAALGACLLYVLLFYGLRSIFRKFESDIALVTLNVSAYPILSIFILVSLKVSFADLDSGDTIGWFDRLLTASIIIAVSYWFIQLFIQVFVYYLKDYARQTEAMWDNVLLPLLEGVVPFVIFLLASAFVLQSFGVDLTGIWVTLGGATFIIGFAVKDILANFFSGIVLLIDTPFQFGDILELENGSIGMLRKIGVRVTQLYMFDDRSEIYIPNSILQGQLITNLSRPIPHYFYALPIEIPPECDLEASQHLMWEIVFAHPDTLGDFEKKLSHIDKFYIVDNLGTNFAYKK</sequence>
<keyword evidence="4 6" id="KW-1133">Transmembrane helix</keyword>
<dbReference type="PANTHER" id="PTHR30221:SF1">
    <property type="entry name" value="SMALL-CONDUCTANCE MECHANOSENSITIVE CHANNEL"/>
    <property type="match status" value="1"/>
</dbReference>
<dbReference type="HOGENOM" id="CLU_876361_0_0_3"/>
<proteinExistence type="inferred from homology"/>
<dbReference type="RefSeq" id="WP_006101772.1">
    <property type="nucleotide sequence ID" value="NZ_DS989851.1"/>
</dbReference>
<dbReference type="InterPro" id="IPR006685">
    <property type="entry name" value="MscS_channel_2nd"/>
</dbReference>
<evidence type="ECO:0000259" key="7">
    <source>
        <dbReference type="Pfam" id="PF00924"/>
    </source>
</evidence>
<dbReference type="Gene3D" id="2.30.30.60">
    <property type="match status" value="1"/>
</dbReference>
<dbReference type="AlphaFoldDB" id="B4VT68"/>
<evidence type="ECO:0000256" key="3">
    <source>
        <dbReference type="ARBA" id="ARBA00022692"/>
    </source>
</evidence>
<dbReference type="eggNOG" id="COG0668">
    <property type="taxonomic scope" value="Bacteria"/>
</dbReference>
<dbReference type="EMBL" id="DS989851">
    <property type="protein sequence ID" value="EDX74952.1"/>
    <property type="molecule type" value="Genomic_DNA"/>
</dbReference>
<dbReference type="SUPFAM" id="SSF82861">
    <property type="entry name" value="Mechanosensitive channel protein MscS (YggB), transmembrane region"/>
    <property type="match status" value="1"/>
</dbReference>
<organism evidence="8 9">
    <name type="scientific">Coleofasciculus chthonoplastes PCC 7420</name>
    <dbReference type="NCBI Taxonomy" id="118168"/>
    <lineage>
        <taxon>Bacteria</taxon>
        <taxon>Bacillati</taxon>
        <taxon>Cyanobacteriota</taxon>
        <taxon>Cyanophyceae</taxon>
        <taxon>Coleofasciculales</taxon>
        <taxon>Coleofasciculaceae</taxon>
        <taxon>Coleofasciculus</taxon>
    </lineage>
</organism>
<dbReference type="PANTHER" id="PTHR30221">
    <property type="entry name" value="SMALL-CONDUCTANCE MECHANOSENSITIVE CHANNEL"/>
    <property type="match status" value="1"/>
</dbReference>